<feature type="repeat" description="WD" evidence="3">
    <location>
        <begin position="921"/>
        <end position="962"/>
    </location>
</feature>
<dbReference type="SMART" id="SM00530">
    <property type="entry name" value="HTH_XRE"/>
    <property type="match status" value="1"/>
</dbReference>
<dbReference type="PROSITE" id="PS50294">
    <property type="entry name" value="WD_REPEATS_REGION"/>
    <property type="match status" value="5"/>
</dbReference>
<dbReference type="PANTHER" id="PTHR44129">
    <property type="entry name" value="WD REPEAT-CONTAINING PROTEIN POP1"/>
    <property type="match status" value="1"/>
</dbReference>
<protein>
    <recommendedName>
        <fullName evidence="6">HTH cro/C1-type domain-containing protein</fullName>
    </recommendedName>
</protein>
<feature type="repeat" description="WD" evidence="3">
    <location>
        <begin position="724"/>
        <end position="755"/>
    </location>
</feature>
<dbReference type="InterPro" id="IPR027417">
    <property type="entry name" value="P-loop_NTPase"/>
</dbReference>
<dbReference type="Proteomes" id="UP001501391">
    <property type="component" value="Unassembled WGS sequence"/>
</dbReference>
<comment type="caution">
    <text evidence="7">The sequence shown here is derived from an EMBL/GenBank/DDBJ whole genome shotgun (WGS) entry which is preliminary data.</text>
</comment>
<dbReference type="PROSITE" id="PS50082">
    <property type="entry name" value="WD_REPEATS_2"/>
    <property type="match status" value="8"/>
</dbReference>
<evidence type="ECO:0000313" key="7">
    <source>
        <dbReference type="EMBL" id="GAA2198350.1"/>
    </source>
</evidence>
<keyword evidence="5" id="KW-1133">Transmembrane helix</keyword>
<feature type="repeat" description="WD" evidence="3">
    <location>
        <begin position="966"/>
        <end position="1007"/>
    </location>
</feature>
<dbReference type="InterPro" id="IPR020472">
    <property type="entry name" value="WD40_PAC1"/>
</dbReference>
<dbReference type="PROSITE" id="PS00678">
    <property type="entry name" value="WD_REPEATS_1"/>
    <property type="match status" value="6"/>
</dbReference>
<dbReference type="RefSeq" id="WP_346163245.1">
    <property type="nucleotide sequence ID" value="NZ_BAAAOQ010000013.1"/>
</dbReference>
<feature type="repeat" description="WD" evidence="3">
    <location>
        <begin position="759"/>
        <end position="799"/>
    </location>
</feature>
<dbReference type="Gene3D" id="2.130.10.10">
    <property type="entry name" value="YVTN repeat-like/Quinoprotein amine dehydrogenase"/>
    <property type="match status" value="5"/>
</dbReference>
<dbReference type="Pfam" id="PF20703">
    <property type="entry name" value="nSTAND1"/>
    <property type="match status" value="1"/>
</dbReference>
<feature type="transmembrane region" description="Helical" evidence="5">
    <location>
        <begin position="542"/>
        <end position="562"/>
    </location>
</feature>
<dbReference type="InterPro" id="IPR001387">
    <property type="entry name" value="Cro/C1-type_HTH"/>
</dbReference>
<dbReference type="InterPro" id="IPR049052">
    <property type="entry name" value="nSTAND1"/>
</dbReference>
<dbReference type="InterPro" id="IPR001680">
    <property type="entry name" value="WD40_rpt"/>
</dbReference>
<keyword evidence="5" id="KW-0472">Membrane</keyword>
<organism evidence="7 8">
    <name type="scientific">Streptomyces bangladeshensis</name>
    <dbReference type="NCBI Taxonomy" id="295352"/>
    <lineage>
        <taxon>Bacteria</taxon>
        <taxon>Bacillati</taxon>
        <taxon>Actinomycetota</taxon>
        <taxon>Actinomycetes</taxon>
        <taxon>Kitasatosporales</taxon>
        <taxon>Streptomycetaceae</taxon>
        <taxon>Streptomyces</taxon>
    </lineage>
</organism>
<dbReference type="PRINTS" id="PR00320">
    <property type="entry name" value="GPROTEINBRPT"/>
</dbReference>
<name>A0ABN3BPN6_9ACTN</name>
<dbReference type="InterPro" id="IPR019775">
    <property type="entry name" value="WD40_repeat_CS"/>
</dbReference>
<keyword evidence="8" id="KW-1185">Reference proteome</keyword>
<keyword evidence="1 3" id="KW-0853">WD repeat</keyword>
<accession>A0ABN3BPN6</accession>
<evidence type="ECO:0000259" key="6">
    <source>
        <dbReference type="SMART" id="SM00530"/>
    </source>
</evidence>
<keyword evidence="2" id="KW-0677">Repeat</keyword>
<evidence type="ECO:0000313" key="8">
    <source>
        <dbReference type="Proteomes" id="UP001501391"/>
    </source>
</evidence>
<dbReference type="InterPro" id="IPR015943">
    <property type="entry name" value="WD40/YVTN_repeat-like_dom_sf"/>
</dbReference>
<proteinExistence type="predicted"/>
<feature type="repeat" description="WD" evidence="3">
    <location>
        <begin position="803"/>
        <end position="844"/>
    </location>
</feature>
<evidence type="ECO:0000256" key="5">
    <source>
        <dbReference type="SAM" id="Phobius"/>
    </source>
</evidence>
<gene>
    <name evidence="7" type="ORF">GCM10009787_40650</name>
</gene>
<feature type="repeat" description="WD" evidence="3">
    <location>
        <begin position="1169"/>
        <end position="1191"/>
    </location>
</feature>
<dbReference type="InterPro" id="IPR036322">
    <property type="entry name" value="WD40_repeat_dom_sf"/>
</dbReference>
<evidence type="ECO:0000256" key="3">
    <source>
        <dbReference type="PROSITE-ProRule" id="PRU00221"/>
    </source>
</evidence>
<evidence type="ECO:0000256" key="2">
    <source>
        <dbReference type="ARBA" id="ARBA00022737"/>
    </source>
</evidence>
<feature type="domain" description="HTH cro/C1-type" evidence="6">
    <location>
        <begin position="21"/>
        <end position="77"/>
    </location>
</feature>
<evidence type="ECO:0000256" key="1">
    <source>
        <dbReference type="ARBA" id="ARBA00022574"/>
    </source>
</evidence>
<reference evidence="7 8" key="1">
    <citation type="journal article" date="2019" name="Int. J. Syst. Evol. Microbiol.">
        <title>The Global Catalogue of Microorganisms (GCM) 10K type strain sequencing project: providing services to taxonomists for standard genome sequencing and annotation.</title>
        <authorList>
            <consortium name="The Broad Institute Genomics Platform"/>
            <consortium name="The Broad Institute Genome Sequencing Center for Infectious Disease"/>
            <person name="Wu L."/>
            <person name="Ma J."/>
        </authorList>
    </citation>
    <scope>NUCLEOTIDE SEQUENCE [LARGE SCALE GENOMIC DNA]</scope>
    <source>
        <strain evidence="7 8">JCM 14924</strain>
    </source>
</reference>
<feature type="region of interest" description="Disordered" evidence="4">
    <location>
        <begin position="1051"/>
        <end position="1109"/>
    </location>
</feature>
<dbReference type="Pfam" id="PF00400">
    <property type="entry name" value="WD40"/>
    <property type="match status" value="10"/>
</dbReference>
<dbReference type="SMART" id="SM00320">
    <property type="entry name" value="WD40"/>
    <property type="match status" value="13"/>
</dbReference>
<sequence length="1271" mass="136500">MPRAERPLDPDTGPLPRFAADLRKLREAAGRPPYRELARRAHYSSTTLSDAAGGRTFPSLSVTLAYVAACRGDCRAWEARWHAVAAELAVGTPGDEPADAGPEGAPYAGLSAFQPEDADRFFGRERLTGEVLAKVRDRRFLAVFGPSGSGKSSLLRAGLVARARAAGWPVLLFTPGPRPVEECAVRLATVTGEAPGALLTELRDDPATLHLRIRQAVLDRAPDIDTLIVVDQFEEVFTLCRDRDERVAFLSLLITAATATTSRTRVVLGVRADFYGHCVQDPQLVEALRDAQIAVGPMSSQELREAITRPAALAGCTVTGPLLAAVVADATGQPGALPLVSHAMVETWRRRSGNRLTLDGYLAAGGIQHALAQTAEVAYRALSPAQRNVARSLFLRLTALGVGTEDTRRRISREELDPGPDTAFVLESLARQRLVTLDEECVEITHEAIIRCWPRLRGWLTEDRDRLLLHRQLTEATAGWEAQDRDPHALYRGARLAAALDLAAADGSRLTSRERRFLDASRDAQAGETAAVRRRTVRLRQLVALLTVLVVVAVTAGVLAVGSRGSAIRQRNVAIARKAAADAAEVRPQNPALAAQLNLAAYRLAATSDVRDQLMSAFATPYTSRLTGHGSDVVSVSFAPHSTLLATASWDRTVRLWDVGDAHRPVQSAVLHQPGRMLAVAFGQGGRVLAAAGERSVRLWDVANRRAPTELSTLPAQRAAPTWVAFRPRGDIVATGHTDGATRLWNVRDPRRPSLVATLPGHTHVVTSTAFSPDGDTLATTGDTTAVLWDVTDPARPRRLDVLRGHTDTMTSVAFSPDGRTVATGGWDHTARIWSIGSGRRTRPPVVLHGHSAIVWSVAFHPDGRTLVSTGGSTLFWDVADPARPRRVGVIPGGAYQAAFSPDRRMLANSDRLLNLADLTLGTHDDVVTCLAFAPGGRLLASASWDGSARLWQVTGGRALWSRAILRGHTRFVRSVAFSPDGRTLVTGSEDTTVRVWDVTEPRRPRLTAVLTPDAGEVAGAGFSPDGHLLAVWAHDATGLWDLTDPGGPRPVGRITEGGPPVTTASFRPDGRTLVTSTGESGSLRLWDIGDPRSPRELPSPFRSDPLTHGVFSPDNRTLAAVHRTDRTVWLIDISDIGDIGDIEDVDGTGRPAKAARLRASGSWLYPPAFSADGRRLAAGAADGQVLLWDVHGTAAPAVLAGHADPVPAVAFGPHGDTLATGGNDFTIRLWDTRPDRVAARVCDSAYPRITRAAWARYFPAVDFTPPCPAP</sequence>
<keyword evidence="5" id="KW-0812">Transmembrane</keyword>
<feature type="repeat" description="WD" evidence="3">
    <location>
        <begin position="1200"/>
        <end position="1241"/>
    </location>
</feature>
<dbReference type="EMBL" id="BAAAOQ010000013">
    <property type="protein sequence ID" value="GAA2198350.1"/>
    <property type="molecule type" value="Genomic_DNA"/>
</dbReference>
<dbReference type="Gene3D" id="3.40.50.300">
    <property type="entry name" value="P-loop containing nucleotide triphosphate hydrolases"/>
    <property type="match status" value="1"/>
</dbReference>
<dbReference type="SUPFAM" id="SSF50978">
    <property type="entry name" value="WD40 repeat-like"/>
    <property type="match status" value="2"/>
</dbReference>
<dbReference type="SUPFAM" id="SSF52540">
    <property type="entry name" value="P-loop containing nucleoside triphosphate hydrolases"/>
    <property type="match status" value="1"/>
</dbReference>
<dbReference type="InterPro" id="IPR050349">
    <property type="entry name" value="WD_LIS1/nudF_dynein_reg"/>
</dbReference>
<dbReference type="CDD" id="cd00200">
    <property type="entry name" value="WD40"/>
    <property type="match status" value="2"/>
</dbReference>
<feature type="repeat" description="WD" evidence="3">
    <location>
        <begin position="626"/>
        <end position="659"/>
    </location>
</feature>
<evidence type="ECO:0000256" key="4">
    <source>
        <dbReference type="SAM" id="MobiDB-lite"/>
    </source>
</evidence>